<dbReference type="EMBL" id="KB742435">
    <property type="protein sequence ID" value="EOB08603.1"/>
    <property type="molecule type" value="Genomic_DNA"/>
</dbReference>
<accession>R0M7D0</accession>
<evidence type="ECO:0000313" key="3">
    <source>
        <dbReference type="Proteomes" id="UP000296049"/>
    </source>
</evidence>
<evidence type="ECO:0000256" key="1">
    <source>
        <dbReference type="SAM" id="MobiDB-lite"/>
    </source>
</evidence>
<dbReference type="AlphaFoldDB" id="R0M7D0"/>
<keyword evidence="3" id="KW-1185">Reference proteome</keyword>
<gene>
    <name evidence="2" type="ORF">Anapl_05877</name>
</gene>
<evidence type="ECO:0000313" key="2">
    <source>
        <dbReference type="EMBL" id="EOB08603.1"/>
    </source>
</evidence>
<feature type="region of interest" description="Disordered" evidence="1">
    <location>
        <begin position="288"/>
        <end position="308"/>
    </location>
</feature>
<dbReference type="Proteomes" id="UP000296049">
    <property type="component" value="Unassembled WGS sequence"/>
</dbReference>
<protein>
    <submittedName>
        <fullName evidence="2">Uncharacterized protein</fullName>
    </submittedName>
</protein>
<feature type="region of interest" description="Disordered" evidence="1">
    <location>
        <begin position="64"/>
        <end position="94"/>
    </location>
</feature>
<name>R0M7D0_ANAPL</name>
<feature type="compositionally biased region" description="Polar residues" evidence="1">
    <location>
        <begin position="64"/>
        <end position="86"/>
    </location>
</feature>
<sequence>MPGCKKLATLRHYNTSSISTEGKTWKSDLTFQKLEFKYPLNEKGTDTFGHLEICVHLLAVPNPATGSTRSNASTDKQGATATNKQSAKPARSCQHRLKPAQDAVCIITSPGPQKFAPICSSQEGAKLQQEEVIPRATPNHAPHEGSGTKLPSAMHILNVAPSSLEGMAKQRRSAGSLRQSDQNFKLCPALRNPSLLVSRLASRGGEITSADTEQQFHPAGRFLSGESYDITRGTAEHSLLCSAAPTSVPWEGARTMSWKRSPALPQLEWLVTVSPNVKKREACSQSWLSESHEAGAQRSPAAAAAPPAATCQEVTLQKAKPEKNTLRIKHILQEGLHLQHKACSTQRKNGDSF</sequence>
<organism evidence="2 3">
    <name type="scientific">Anas platyrhynchos</name>
    <name type="common">Mallard</name>
    <name type="synonym">Anas boschas</name>
    <dbReference type="NCBI Taxonomy" id="8839"/>
    <lineage>
        <taxon>Eukaryota</taxon>
        <taxon>Metazoa</taxon>
        <taxon>Chordata</taxon>
        <taxon>Craniata</taxon>
        <taxon>Vertebrata</taxon>
        <taxon>Euteleostomi</taxon>
        <taxon>Archelosauria</taxon>
        <taxon>Archosauria</taxon>
        <taxon>Dinosauria</taxon>
        <taxon>Saurischia</taxon>
        <taxon>Theropoda</taxon>
        <taxon>Coelurosauria</taxon>
        <taxon>Aves</taxon>
        <taxon>Neognathae</taxon>
        <taxon>Galloanserae</taxon>
        <taxon>Anseriformes</taxon>
        <taxon>Anatidae</taxon>
        <taxon>Anatinae</taxon>
        <taxon>Anas</taxon>
    </lineage>
</organism>
<proteinExistence type="predicted"/>
<reference evidence="3" key="1">
    <citation type="journal article" date="2013" name="Nat. Genet.">
        <title>The duck genome and transcriptome provide insight into an avian influenza virus reservoir species.</title>
        <authorList>
            <person name="Huang Y."/>
            <person name="Li Y."/>
            <person name="Burt D.W."/>
            <person name="Chen H."/>
            <person name="Zhang Y."/>
            <person name="Qian W."/>
            <person name="Kim H."/>
            <person name="Gan S."/>
            <person name="Zhao Y."/>
            <person name="Li J."/>
            <person name="Yi K."/>
            <person name="Feng H."/>
            <person name="Zhu P."/>
            <person name="Li B."/>
            <person name="Liu Q."/>
            <person name="Fairley S."/>
            <person name="Magor K.E."/>
            <person name="Du Z."/>
            <person name="Hu X."/>
            <person name="Goodman L."/>
            <person name="Tafer H."/>
            <person name="Vignal A."/>
            <person name="Lee T."/>
            <person name="Kim K.W."/>
            <person name="Sheng Z."/>
            <person name="An Y."/>
            <person name="Searle S."/>
            <person name="Herrero J."/>
            <person name="Groenen M.A."/>
            <person name="Crooijmans R.P."/>
            <person name="Faraut T."/>
            <person name="Cai Q."/>
            <person name="Webster R.G."/>
            <person name="Aldridge J.R."/>
            <person name="Warren W.C."/>
            <person name="Bartschat S."/>
            <person name="Kehr S."/>
            <person name="Marz M."/>
            <person name="Stadler P.F."/>
            <person name="Smith J."/>
            <person name="Kraus R.H."/>
            <person name="Zhao Y."/>
            <person name="Ren L."/>
            <person name="Fei J."/>
            <person name="Morisson M."/>
            <person name="Kaiser P."/>
            <person name="Griffin D.K."/>
            <person name="Rao M."/>
            <person name="Pitel F."/>
            <person name="Wang J."/>
            <person name="Li N."/>
        </authorList>
    </citation>
    <scope>NUCLEOTIDE SEQUENCE [LARGE SCALE GENOMIC DNA]</scope>
</reference>